<dbReference type="InterPro" id="IPR003749">
    <property type="entry name" value="ThiS/MoaD-like"/>
</dbReference>
<dbReference type="InterPro" id="IPR010035">
    <property type="entry name" value="Thi_S"/>
</dbReference>
<dbReference type="CDD" id="cd00565">
    <property type="entry name" value="Ubl_ThiS"/>
    <property type="match status" value="1"/>
</dbReference>
<reference evidence="1 2" key="1">
    <citation type="submission" date="2020-07" db="EMBL/GenBank/DDBJ databases">
        <title>Sequencing the genomes of 1000 actinobacteria strains.</title>
        <authorList>
            <person name="Klenk H.-P."/>
        </authorList>
    </citation>
    <scope>NUCLEOTIDE SEQUENCE [LARGE SCALE GENOMIC DNA]</scope>
    <source>
        <strain evidence="1 2">DSM 102047</strain>
    </source>
</reference>
<comment type="caution">
    <text evidence="1">The sequence shown here is derived from an EMBL/GenBank/DDBJ whole genome shotgun (WGS) entry which is preliminary data.</text>
</comment>
<proteinExistence type="predicted"/>
<dbReference type="Gene3D" id="3.10.20.30">
    <property type="match status" value="1"/>
</dbReference>
<dbReference type="Proteomes" id="UP000521748">
    <property type="component" value="Unassembled WGS sequence"/>
</dbReference>
<dbReference type="InterPro" id="IPR016155">
    <property type="entry name" value="Mopterin_synth/thiamin_S_b"/>
</dbReference>
<evidence type="ECO:0000313" key="2">
    <source>
        <dbReference type="Proteomes" id="UP000521748"/>
    </source>
</evidence>
<dbReference type="AlphaFoldDB" id="A0A7Y9S5R1"/>
<accession>A0A7Y9S5R1</accession>
<sequence>MEVTVNLITTALAPGATVLELISQHTGREIMPSGQAADGGRLGLAVARNGEVVARSQWAAVALQEADHIDIVTAVQGG</sequence>
<gene>
    <name evidence="1" type="ORF">FHU41_001264</name>
</gene>
<evidence type="ECO:0000313" key="1">
    <source>
        <dbReference type="EMBL" id="NYE95043.1"/>
    </source>
</evidence>
<dbReference type="NCBIfam" id="TIGR01683">
    <property type="entry name" value="thiS"/>
    <property type="match status" value="1"/>
</dbReference>
<dbReference type="Pfam" id="PF02597">
    <property type="entry name" value="ThiS"/>
    <property type="match status" value="1"/>
</dbReference>
<organism evidence="1 2">
    <name type="scientific">Psychromicrobium silvestre</name>
    <dbReference type="NCBI Taxonomy" id="1645614"/>
    <lineage>
        <taxon>Bacteria</taxon>
        <taxon>Bacillati</taxon>
        <taxon>Actinomycetota</taxon>
        <taxon>Actinomycetes</taxon>
        <taxon>Micrococcales</taxon>
        <taxon>Micrococcaceae</taxon>
        <taxon>Psychromicrobium</taxon>
    </lineage>
</organism>
<dbReference type="PANTHER" id="PTHR34472:SF1">
    <property type="entry name" value="SULFUR CARRIER PROTEIN THIS"/>
    <property type="match status" value="1"/>
</dbReference>
<dbReference type="RefSeq" id="WP_179388736.1">
    <property type="nucleotide sequence ID" value="NZ_JACBYQ010000001.1"/>
</dbReference>
<dbReference type="EMBL" id="JACBYQ010000001">
    <property type="protein sequence ID" value="NYE95043.1"/>
    <property type="molecule type" value="Genomic_DNA"/>
</dbReference>
<dbReference type="PANTHER" id="PTHR34472">
    <property type="entry name" value="SULFUR CARRIER PROTEIN THIS"/>
    <property type="match status" value="1"/>
</dbReference>
<dbReference type="SUPFAM" id="SSF54285">
    <property type="entry name" value="MoaD/ThiS"/>
    <property type="match status" value="1"/>
</dbReference>
<name>A0A7Y9S5R1_9MICC</name>
<protein>
    <submittedName>
        <fullName evidence="1">Sulfur carrier protein</fullName>
    </submittedName>
</protein>
<keyword evidence="2" id="KW-1185">Reference proteome</keyword>
<dbReference type="InterPro" id="IPR012675">
    <property type="entry name" value="Beta-grasp_dom_sf"/>
</dbReference>